<feature type="transmembrane region" description="Helical" evidence="1">
    <location>
        <begin position="104"/>
        <end position="127"/>
    </location>
</feature>
<reference evidence="2 3" key="1">
    <citation type="submission" date="2016-10" db="EMBL/GenBank/DDBJ databases">
        <authorList>
            <person name="de Groot N.N."/>
        </authorList>
    </citation>
    <scope>NUCLEOTIDE SEQUENCE [LARGE SCALE GENOMIC DNA]</scope>
    <source>
        <strain evidence="2 3">CGMCC 1.9159</strain>
    </source>
</reference>
<dbReference type="InterPro" id="IPR046291">
    <property type="entry name" value="DUF6328"/>
</dbReference>
<protein>
    <recommendedName>
        <fullName evidence="4">Sodium:proton antiporter</fullName>
    </recommendedName>
</protein>
<feature type="transmembrane region" description="Helical" evidence="1">
    <location>
        <begin position="63"/>
        <end position="83"/>
    </location>
</feature>
<evidence type="ECO:0000256" key="1">
    <source>
        <dbReference type="SAM" id="Phobius"/>
    </source>
</evidence>
<dbReference type="Pfam" id="PF19853">
    <property type="entry name" value="DUF6328"/>
    <property type="match status" value="1"/>
</dbReference>
<dbReference type="EMBL" id="FNGP01000001">
    <property type="protein sequence ID" value="SDL11570.1"/>
    <property type="molecule type" value="Genomic_DNA"/>
</dbReference>
<evidence type="ECO:0000313" key="2">
    <source>
        <dbReference type="EMBL" id="SDL11570.1"/>
    </source>
</evidence>
<keyword evidence="1" id="KW-0812">Transmembrane</keyword>
<dbReference type="AlphaFoldDB" id="A0A1G9HEZ8"/>
<feature type="transmembrane region" description="Helical" evidence="1">
    <location>
        <begin position="31"/>
        <end position="51"/>
    </location>
</feature>
<evidence type="ECO:0000313" key="3">
    <source>
        <dbReference type="Proteomes" id="UP000199475"/>
    </source>
</evidence>
<organism evidence="2 3">
    <name type="scientific">Tessaracoccus oleiagri</name>
    <dbReference type="NCBI Taxonomy" id="686624"/>
    <lineage>
        <taxon>Bacteria</taxon>
        <taxon>Bacillati</taxon>
        <taxon>Actinomycetota</taxon>
        <taxon>Actinomycetes</taxon>
        <taxon>Propionibacteriales</taxon>
        <taxon>Propionibacteriaceae</taxon>
        <taxon>Tessaracoccus</taxon>
    </lineage>
</organism>
<dbReference type="STRING" id="686624.SAMN04488242_0267"/>
<feature type="transmembrane region" description="Helical" evidence="1">
    <location>
        <begin position="133"/>
        <end position="151"/>
    </location>
</feature>
<gene>
    <name evidence="2" type="ORF">SAMN04488242_0267</name>
</gene>
<name>A0A1G9HEZ8_9ACTN</name>
<accession>A0A1G9HEZ8</accession>
<sequence length="169" mass="18615">MEASTRTPGPRRHETLAERLDRNWNELLQEFRVAQTGIQILFGFLLIVPFQSGFTEVDSRQRWVYLFVFACTTIATICILAPVMAHRILFRQKLKDSLVRLGSALAMASLAFLGAALVGAVAMIVSVVLDTTAGWIAGIATLAVVLVLWLATPLAMRGDRDLDEVDTGR</sequence>
<keyword evidence="3" id="KW-1185">Reference proteome</keyword>
<keyword evidence="1" id="KW-1133">Transmembrane helix</keyword>
<evidence type="ECO:0008006" key="4">
    <source>
        <dbReference type="Google" id="ProtNLM"/>
    </source>
</evidence>
<proteinExistence type="predicted"/>
<keyword evidence="1" id="KW-0472">Membrane</keyword>
<dbReference type="Proteomes" id="UP000199475">
    <property type="component" value="Unassembled WGS sequence"/>
</dbReference>